<evidence type="ECO:0000256" key="4">
    <source>
        <dbReference type="ARBA" id="ARBA00023136"/>
    </source>
</evidence>
<feature type="transmembrane region" description="Helical" evidence="5">
    <location>
        <begin position="89"/>
        <end position="108"/>
    </location>
</feature>
<reference evidence="6 7" key="1">
    <citation type="submission" date="2017-09" db="EMBL/GenBank/DDBJ databases">
        <authorList>
            <person name="Jakob F."/>
        </authorList>
    </citation>
    <scope>NUCLEOTIDE SEQUENCE [LARGE SCALE GENOMIC DNA]</scope>
    <source>
        <strain evidence="6 7">TMW 2.1880</strain>
    </source>
</reference>
<evidence type="ECO:0000256" key="1">
    <source>
        <dbReference type="ARBA" id="ARBA00022475"/>
    </source>
</evidence>
<evidence type="ECO:0000256" key="5">
    <source>
        <dbReference type="HAMAP-Rule" id="MF_00010"/>
    </source>
</evidence>
<dbReference type="Proteomes" id="UP001516390">
    <property type="component" value="Unassembled WGS sequence"/>
</dbReference>
<accession>A0ABR5ZMD7</accession>
<keyword evidence="2 5" id="KW-0812">Transmembrane</keyword>
<evidence type="ECO:0000256" key="2">
    <source>
        <dbReference type="ARBA" id="ARBA00022692"/>
    </source>
</evidence>
<name>A0ABR5ZMD7_9PROT</name>
<dbReference type="PANTHER" id="PTHR36116">
    <property type="entry name" value="UPF0060 MEMBRANE PROTEIN YNFA"/>
    <property type="match status" value="1"/>
</dbReference>
<dbReference type="EMBL" id="NWUS01000001">
    <property type="protein sequence ID" value="MBA5725497.1"/>
    <property type="molecule type" value="Genomic_DNA"/>
</dbReference>
<comment type="caution">
    <text evidence="6">The sequence shown here is derived from an EMBL/GenBank/DDBJ whole genome shotgun (WGS) entry which is preliminary data.</text>
</comment>
<protein>
    <submittedName>
        <fullName evidence="6">Uncharacterized protein</fullName>
    </submittedName>
</protein>
<dbReference type="InterPro" id="IPR037185">
    <property type="entry name" value="EmrE-like"/>
</dbReference>
<keyword evidence="7" id="KW-1185">Reference proteome</keyword>
<dbReference type="NCBIfam" id="NF002586">
    <property type="entry name" value="PRK02237.1"/>
    <property type="match status" value="1"/>
</dbReference>
<evidence type="ECO:0000313" key="6">
    <source>
        <dbReference type="EMBL" id="MBA5725497.1"/>
    </source>
</evidence>
<dbReference type="SUPFAM" id="SSF103481">
    <property type="entry name" value="Multidrug resistance efflux transporter EmrE"/>
    <property type="match status" value="1"/>
</dbReference>
<evidence type="ECO:0000313" key="7">
    <source>
        <dbReference type="Proteomes" id="UP001516390"/>
    </source>
</evidence>
<dbReference type="InterPro" id="IPR003844">
    <property type="entry name" value="UPF0060"/>
</dbReference>
<dbReference type="RefSeq" id="WP_182081569.1">
    <property type="nucleotide sequence ID" value="NZ_NWUS01000001.1"/>
</dbReference>
<keyword evidence="1 5" id="KW-1003">Cell membrane</keyword>
<dbReference type="Pfam" id="PF02694">
    <property type="entry name" value="UPF0060"/>
    <property type="match status" value="1"/>
</dbReference>
<gene>
    <name evidence="6" type="ORF">CPA57_04295</name>
</gene>
<dbReference type="PANTHER" id="PTHR36116:SF1">
    <property type="entry name" value="UPF0060 MEMBRANE PROTEIN YNFA"/>
    <property type="match status" value="1"/>
</dbReference>
<evidence type="ECO:0000256" key="3">
    <source>
        <dbReference type="ARBA" id="ARBA00022989"/>
    </source>
</evidence>
<comment type="similarity">
    <text evidence="5">Belongs to the UPF0060 family.</text>
</comment>
<keyword evidence="3 5" id="KW-1133">Transmembrane helix</keyword>
<comment type="subcellular location">
    <subcellularLocation>
        <location evidence="5">Cell membrane</location>
        <topology evidence="5">Multi-pass membrane protein</topology>
    </subcellularLocation>
</comment>
<sequence>MPPLLASCLLCGLAALAEIAGCFSAWAWLRLGRTPLWLLPGSLCLGLFAILLTFSPADHAGRAYALYGGIYIAISLLWGWLIEKTVPDMWDITGATLCLSGAMLILLAPHGRS</sequence>
<feature type="transmembrane region" description="Helical" evidence="5">
    <location>
        <begin position="64"/>
        <end position="83"/>
    </location>
</feature>
<dbReference type="HAMAP" id="MF_00010">
    <property type="entry name" value="UPF0060"/>
    <property type="match status" value="1"/>
</dbReference>
<organism evidence="6 7">
    <name type="scientific">Bombella favorum</name>
    <dbReference type="NCBI Taxonomy" id="2039164"/>
    <lineage>
        <taxon>Bacteria</taxon>
        <taxon>Pseudomonadati</taxon>
        <taxon>Pseudomonadota</taxon>
        <taxon>Alphaproteobacteria</taxon>
        <taxon>Acetobacterales</taxon>
        <taxon>Acetobacteraceae</taxon>
        <taxon>Bombella</taxon>
    </lineage>
</organism>
<keyword evidence="4 5" id="KW-0472">Membrane</keyword>
<proteinExistence type="inferred from homology"/>
<feature type="transmembrane region" description="Helical" evidence="5">
    <location>
        <begin position="34"/>
        <end position="52"/>
    </location>
</feature>